<keyword evidence="2" id="KW-0732">Signal</keyword>
<evidence type="ECO:0000313" key="3">
    <source>
        <dbReference type="EMBL" id="AWI52320.1"/>
    </source>
</evidence>
<feature type="chain" id="PRO_5015987298" description="Outer membrane protein beta-barrel domain-containing protein" evidence="2">
    <location>
        <begin position="36"/>
        <end position="296"/>
    </location>
</feature>
<organism evidence="3 4">
    <name type="scientific">Aquabacterium olei</name>
    <dbReference type="NCBI Taxonomy" id="1296669"/>
    <lineage>
        <taxon>Bacteria</taxon>
        <taxon>Pseudomonadati</taxon>
        <taxon>Pseudomonadota</taxon>
        <taxon>Betaproteobacteria</taxon>
        <taxon>Burkholderiales</taxon>
        <taxon>Aquabacterium</taxon>
    </lineage>
</organism>
<dbReference type="GO" id="GO:0055085">
    <property type="term" value="P:transmembrane transport"/>
    <property type="evidence" value="ECO:0007669"/>
    <property type="project" value="TreeGrafter"/>
</dbReference>
<accession>A0A2U8FMW3</accession>
<dbReference type="EMBL" id="CP029210">
    <property type="protein sequence ID" value="AWI52320.1"/>
    <property type="molecule type" value="Genomic_DNA"/>
</dbReference>
<feature type="signal peptide" evidence="2">
    <location>
        <begin position="1"/>
        <end position="35"/>
    </location>
</feature>
<sequence>MVVRYLRVPPMIDMKPFHLSLLAAAVLTLPAASFADTEASPYTVKMGVARIFARATSTDLKGTLPPYGVEVPAGNQLEVMPESTVLFTISRRLTDNWEAELVLGTPPTHDVRLRVGKETMGRAAQYQALAANGIRTRDQVAGYIASQPGITVQQATLSANALVTAAQVGKYNGATVARVEQAAPTAFINYRFFERGTALRPYVGVGINYTRFKARETTAGANVYMDGPVDIKLSDSWGLAFQTGVTYRIDDKWSLNAGWMTASVKNKMTISTANGEQKASYRFHPSVYTVSVGYSF</sequence>
<dbReference type="InterPro" id="IPR011250">
    <property type="entry name" value="OMP/PagP_B-barrel"/>
</dbReference>
<dbReference type="Proteomes" id="UP000244892">
    <property type="component" value="Chromosome"/>
</dbReference>
<reference evidence="3 4" key="1">
    <citation type="submission" date="2018-05" db="EMBL/GenBank/DDBJ databases">
        <title>complete genome sequence of Aquabacterium olei NBRC 110486.</title>
        <authorList>
            <person name="Tang B."/>
            <person name="Chang J."/>
            <person name="Zhang L."/>
            <person name="Yang H."/>
        </authorList>
    </citation>
    <scope>NUCLEOTIDE SEQUENCE [LARGE SCALE GENOMIC DNA]</scope>
    <source>
        <strain evidence="3 4">NBRC 110486</strain>
    </source>
</reference>
<dbReference type="GO" id="GO:0009279">
    <property type="term" value="C:cell outer membrane"/>
    <property type="evidence" value="ECO:0007669"/>
    <property type="project" value="UniProtKB-SubCell"/>
</dbReference>
<evidence type="ECO:0008006" key="5">
    <source>
        <dbReference type="Google" id="ProtNLM"/>
    </source>
</evidence>
<dbReference type="SUPFAM" id="SSF56925">
    <property type="entry name" value="OMPA-like"/>
    <property type="match status" value="1"/>
</dbReference>
<proteinExistence type="predicted"/>
<keyword evidence="4" id="KW-1185">Reference proteome</keyword>
<evidence type="ECO:0000256" key="2">
    <source>
        <dbReference type="SAM" id="SignalP"/>
    </source>
</evidence>
<gene>
    <name evidence="3" type="ORF">DEH84_01885</name>
</gene>
<dbReference type="Pfam" id="PF03922">
    <property type="entry name" value="OmpW"/>
    <property type="match status" value="1"/>
</dbReference>
<dbReference type="InterPro" id="IPR005618">
    <property type="entry name" value="OMPW"/>
</dbReference>
<dbReference type="PANTHER" id="PTHR36920:SF1">
    <property type="entry name" value="OUTER MEMBRANE PROTEIN W"/>
    <property type="match status" value="1"/>
</dbReference>
<evidence type="ECO:0000256" key="1">
    <source>
        <dbReference type="ARBA" id="ARBA00004442"/>
    </source>
</evidence>
<evidence type="ECO:0000313" key="4">
    <source>
        <dbReference type="Proteomes" id="UP000244892"/>
    </source>
</evidence>
<comment type="subcellular location">
    <subcellularLocation>
        <location evidence="1">Cell outer membrane</location>
    </subcellularLocation>
</comment>
<dbReference type="Gene3D" id="2.40.160.20">
    <property type="match status" value="1"/>
</dbReference>
<dbReference type="PANTHER" id="PTHR36920">
    <property type="match status" value="1"/>
</dbReference>
<dbReference type="KEGG" id="aon:DEH84_01885"/>
<protein>
    <recommendedName>
        <fullName evidence="5">Outer membrane protein beta-barrel domain-containing protein</fullName>
    </recommendedName>
</protein>
<name>A0A2U8FMW3_9BURK</name>
<dbReference type="AlphaFoldDB" id="A0A2U8FMW3"/>